<dbReference type="GO" id="GO:0008236">
    <property type="term" value="F:serine-type peptidase activity"/>
    <property type="evidence" value="ECO:0007669"/>
    <property type="project" value="UniProtKB-KW"/>
</dbReference>
<keyword evidence="3" id="KW-0378">Hydrolase</keyword>
<keyword evidence="5" id="KW-0812">Transmembrane</keyword>
<evidence type="ECO:0000256" key="2">
    <source>
        <dbReference type="ARBA" id="ARBA00022670"/>
    </source>
</evidence>
<accession>A0A0S8GFY1</accession>
<dbReference type="InterPro" id="IPR002142">
    <property type="entry name" value="Peptidase_S49"/>
</dbReference>
<dbReference type="CDD" id="cd07023">
    <property type="entry name" value="S49_Sppa_N_C"/>
    <property type="match status" value="1"/>
</dbReference>
<evidence type="ECO:0000256" key="4">
    <source>
        <dbReference type="ARBA" id="ARBA00022825"/>
    </source>
</evidence>
<dbReference type="Pfam" id="PF01343">
    <property type="entry name" value="Peptidase_S49"/>
    <property type="match status" value="1"/>
</dbReference>
<keyword evidence="5" id="KW-1133">Transmembrane helix</keyword>
<keyword evidence="5" id="KW-0472">Membrane</keyword>
<reference evidence="7 8" key="1">
    <citation type="journal article" date="2015" name="Microbiome">
        <title>Genomic resolution of linkages in carbon, nitrogen, and sulfur cycling among widespread estuary sediment bacteria.</title>
        <authorList>
            <person name="Baker B.J."/>
            <person name="Lazar C.S."/>
            <person name="Teske A.P."/>
            <person name="Dick G.J."/>
        </authorList>
    </citation>
    <scope>NUCLEOTIDE SEQUENCE [LARGE SCALE GENOMIC DNA]</scope>
    <source>
        <strain evidence="7">SM23_60</strain>
    </source>
</reference>
<dbReference type="NCBIfam" id="TIGR00706">
    <property type="entry name" value="SppA_dom"/>
    <property type="match status" value="1"/>
</dbReference>
<proteinExistence type="inferred from homology"/>
<dbReference type="GO" id="GO:0006508">
    <property type="term" value="P:proteolysis"/>
    <property type="evidence" value="ECO:0007669"/>
    <property type="project" value="UniProtKB-KW"/>
</dbReference>
<keyword evidence="2" id="KW-0645">Protease</keyword>
<dbReference type="PANTHER" id="PTHR42987">
    <property type="entry name" value="PEPTIDASE S49"/>
    <property type="match status" value="1"/>
</dbReference>
<dbReference type="InterPro" id="IPR004635">
    <property type="entry name" value="Pept_S49_SppA"/>
</dbReference>
<organism evidence="7 8">
    <name type="scientific">candidate division WOR_3 bacterium SM23_60</name>
    <dbReference type="NCBI Taxonomy" id="1703780"/>
    <lineage>
        <taxon>Bacteria</taxon>
        <taxon>Bacteria division WOR-3</taxon>
    </lineage>
</organism>
<keyword evidence="4" id="KW-0720">Serine protease</keyword>
<comment type="caution">
    <text evidence="7">The sequence shown here is derived from an EMBL/GenBank/DDBJ whole genome shotgun (WGS) entry which is preliminary data.</text>
</comment>
<sequence length="275" mass="30333">MKKTHIIIAFAVIIAIIIGLTIGFGMRGFVTRGDVGVVEVEGVILTSKYTVRDLKMFADDPSIKAVILRVDSPGGVVAASQEIYDQVAKIAEHKKVVVSMASVAASGAYYISLPADIICANPGTITGSISVIMDYPVFEELLDKIGIDFEVIKSREHKDVGAPYRHLTDEERELMQGVIMDVYEHFVDATAHARNLPRDSVVKFADGRILTGRQAKDIGLIDTLASFEQAVDITGDLVGIDEPFLVYPPKRMSLVDFFVEPVERLLMPRLQFLWH</sequence>
<feature type="domain" description="Peptidase S49" evidence="6">
    <location>
        <begin position="91"/>
        <end position="237"/>
    </location>
</feature>
<evidence type="ECO:0000256" key="5">
    <source>
        <dbReference type="SAM" id="Phobius"/>
    </source>
</evidence>
<dbReference type="PANTHER" id="PTHR42987:SF7">
    <property type="entry name" value="SIGNAL PEPTIDE PEPTIDASE SPPA-RELATED"/>
    <property type="match status" value="1"/>
</dbReference>
<dbReference type="Gene3D" id="3.90.226.10">
    <property type="entry name" value="2-enoyl-CoA Hydratase, Chain A, domain 1"/>
    <property type="match status" value="1"/>
</dbReference>
<evidence type="ECO:0000313" key="8">
    <source>
        <dbReference type="Proteomes" id="UP000051096"/>
    </source>
</evidence>
<dbReference type="AlphaFoldDB" id="A0A0S8GFY1"/>
<dbReference type="InterPro" id="IPR047272">
    <property type="entry name" value="S49_SppA_C"/>
</dbReference>
<comment type="similarity">
    <text evidence="1">Belongs to the peptidase S49 family.</text>
</comment>
<feature type="transmembrane region" description="Helical" evidence="5">
    <location>
        <begin position="6"/>
        <end position="26"/>
    </location>
</feature>
<evidence type="ECO:0000313" key="7">
    <source>
        <dbReference type="EMBL" id="KPK70733.1"/>
    </source>
</evidence>
<dbReference type="Gene3D" id="6.20.330.10">
    <property type="match status" value="1"/>
</dbReference>
<dbReference type="Proteomes" id="UP000051096">
    <property type="component" value="Unassembled WGS sequence"/>
</dbReference>
<dbReference type="InterPro" id="IPR029045">
    <property type="entry name" value="ClpP/crotonase-like_dom_sf"/>
</dbReference>
<dbReference type="EMBL" id="LJUO01000081">
    <property type="protein sequence ID" value="KPK70733.1"/>
    <property type="molecule type" value="Genomic_DNA"/>
</dbReference>
<protein>
    <recommendedName>
        <fullName evidence="6">Peptidase S49 domain-containing protein</fullName>
    </recommendedName>
</protein>
<name>A0A0S8GFY1_UNCW3</name>
<evidence type="ECO:0000256" key="3">
    <source>
        <dbReference type="ARBA" id="ARBA00022801"/>
    </source>
</evidence>
<gene>
    <name evidence="7" type="ORF">AMJ87_08335</name>
</gene>
<evidence type="ECO:0000256" key="1">
    <source>
        <dbReference type="ARBA" id="ARBA00008683"/>
    </source>
</evidence>
<evidence type="ECO:0000259" key="6">
    <source>
        <dbReference type="Pfam" id="PF01343"/>
    </source>
</evidence>
<dbReference type="SUPFAM" id="SSF52096">
    <property type="entry name" value="ClpP/crotonase"/>
    <property type="match status" value="1"/>
</dbReference>